<protein>
    <submittedName>
        <fullName evidence="1">Uncharacterized protein</fullName>
    </submittedName>
</protein>
<dbReference type="AlphaFoldDB" id="A0AAE0EH25"/>
<keyword evidence="2" id="KW-1185">Reference proteome</keyword>
<dbReference type="EMBL" id="JANJYJ010000002">
    <property type="protein sequence ID" value="KAK3228066.1"/>
    <property type="molecule type" value="Genomic_DNA"/>
</dbReference>
<evidence type="ECO:0000313" key="1">
    <source>
        <dbReference type="EMBL" id="KAK3228066.1"/>
    </source>
</evidence>
<reference evidence="1" key="1">
    <citation type="journal article" date="2023" name="Plant J.">
        <title>Genome sequences and population genomics provide insights into the demographic history, inbreeding, and mutation load of two 'living fossil' tree species of Dipteronia.</title>
        <authorList>
            <person name="Feng Y."/>
            <person name="Comes H.P."/>
            <person name="Chen J."/>
            <person name="Zhu S."/>
            <person name="Lu R."/>
            <person name="Zhang X."/>
            <person name="Li P."/>
            <person name="Qiu J."/>
            <person name="Olsen K.M."/>
            <person name="Qiu Y."/>
        </authorList>
    </citation>
    <scope>NUCLEOTIDE SEQUENCE</scope>
    <source>
        <strain evidence="1">NBL</strain>
    </source>
</reference>
<comment type="caution">
    <text evidence="1">The sequence shown here is derived from an EMBL/GenBank/DDBJ whole genome shotgun (WGS) entry which is preliminary data.</text>
</comment>
<name>A0AAE0EH25_9ROSI</name>
<evidence type="ECO:0000313" key="2">
    <source>
        <dbReference type="Proteomes" id="UP001281410"/>
    </source>
</evidence>
<gene>
    <name evidence="1" type="ORF">Dsin_007928</name>
</gene>
<dbReference type="Proteomes" id="UP001281410">
    <property type="component" value="Unassembled WGS sequence"/>
</dbReference>
<organism evidence="1 2">
    <name type="scientific">Dipteronia sinensis</name>
    <dbReference type="NCBI Taxonomy" id="43782"/>
    <lineage>
        <taxon>Eukaryota</taxon>
        <taxon>Viridiplantae</taxon>
        <taxon>Streptophyta</taxon>
        <taxon>Embryophyta</taxon>
        <taxon>Tracheophyta</taxon>
        <taxon>Spermatophyta</taxon>
        <taxon>Magnoliopsida</taxon>
        <taxon>eudicotyledons</taxon>
        <taxon>Gunneridae</taxon>
        <taxon>Pentapetalae</taxon>
        <taxon>rosids</taxon>
        <taxon>malvids</taxon>
        <taxon>Sapindales</taxon>
        <taxon>Sapindaceae</taxon>
        <taxon>Hippocastanoideae</taxon>
        <taxon>Acereae</taxon>
        <taxon>Dipteronia</taxon>
    </lineage>
</organism>
<accession>A0AAE0EH25</accession>
<sequence length="128" mass="15051">MVLNINLIKGHSRFVGRTLLVRNNNFFFSGARRSRLKRVKEGLETSLRGLIELIDSYARVCYSALASVRFFYPLMCANEIVEQSDISNGRKALQNRWSKSWNWKILKRHAFFTWKLESFSFFGTELIH</sequence>
<proteinExistence type="predicted"/>